<feature type="transmembrane region" description="Helical" evidence="9">
    <location>
        <begin position="49"/>
        <end position="67"/>
    </location>
</feature>
<comment type="subunit">
    <text evidence="9">The complex comprises the extracytoplasmic solute receptor protein and the two transmembrane proteins.</text>
</comment>
<feature type="transmembrane region" description="Helical" evidence="9">
    <location>
        <begin position="12"/>
        <end position="37"/>
    </location>
</feature>
<dbReference type="RefSeq" id="WP_132460475.1">
    <property type="nucleotide sequence ID" value="NZ_SLXP01000001.1"/>
</dbReference>
<feature type="transmembrane region" description="Helical" evidence="9">
    <location>
        <begin position="129"/>
        <end position="150"/>
    </location>
</feature>
<proteinExistence type="inferred from homology"/>
<feature type="domain" description="Tripartite ATP-independent periplasmic transporters DctQ component" evidence="10">
    <location>
        <begin position="26"/>
        <end position="150"/>
    </location>
</feature>
<evidence type="ECO:0000259" key="10">
    <source>
        <dbReference type="Pfam" id="PF04290"/>
    </source>
</evidence>
<protein>
    <recommendedName>
        <fullName evidence="9">TRAP transporter small permease protein</fullName>
    </recommendedName>
</protein>
<name>A0A4R2QBM9_9RHOB</name>
<dbReference type="PANTHER" id="PTHR35011">
    <property type="entry name" value="2,3-DIKETO-L-GULONATE TRAP TRANSPORTER SMALL PERMEASE PROTEIN YIAM"/>
    <property type="match status" value="1"/>
</dbReference>
<dbReference type="Proteomes" id="UP000294835">
    <property type="component" value="Unassembled WGS sequence"/>
</dbReference>
<sequence>MRALRTASGLLAVVLEWFTIFLMVLLTVVVIVAVLARLIGESFSWYDEVAAIMLAWITYYGSGLAALKRRHIGFDTVLLMLPGRARMAAVVVAELVVLTFFALMAWAGFRVLEVLQGSYLVSLTWVPVQFTQSVIPIGACLFILCQLLSLPDYWRATRRGVSLEHAEIEVEVDRELQKAQAAHRSGEPR</sequence>
<dbReference type="InterPro" id="IPR007387">
    <property type="entry name" value="TRAP_DctQ"/>
</dbReference>
<keyword evidence="12" id="KW-1185">Reference proteome</keyword>
<evidence type="ECO:0000256" key="1">
    <source>
        <dbReference type="ARBA" id="ARBA00004429"/>
    </source>
</evidence>
<comment type="function">
    <text evidence="9">Part of the tripartite ATP-independent periplasmic (TRAP) transport system.</text>
</comment>
<evidence type="ECO:0000313" key="11">
    <source>
        <dbReference type="EMBL" id="TCP44341.1"/>
    </source>
</evidence>
<dbReference type="Pfam" id="PF04290">
    <property type="entry name" value="DctQ"/>
    <property type="match status" value="1"/>
</dbReference>
<gene>
    <name evidence="11" type="ORF">EV662_101434</name>
</gene>
<evidence type="ECO:0000256" key="4">
    <source>
        <dbReference type="ARBA" id="ARBA00022519"/>
    </source>
</evidence>
<dbReference type="GO" id="GO:0022857">
    <property type="term" value="F:transmembrane transporter activity"/>
    <property type="evidence" value="ECO:0007669"/>
    <property type="project" value="UniProtKB-UniRule"/>
</dbReference>
<comment type="subcellular location">
    <subcellularLocation>
        <location evidence="1 9">Cell inner membrane</location>
        <topology evidence="1 9">Multi-pass membrane protein</topology>
    </subcellularLocation>
</comment>
<keyword evidence="2 9" id="KW-0813">Transport</keyword>
<dbReference type="InterPro" id="IPR055348">
    <property type="entry name" value="DctQ"/>
</dbReference>
<dbReference type="AlphaFoldDB" id="A0A4R2QBM9"/>
<evidence type="ECO:0000256" key="5">
    <source>
        <dbReference type="ARBA" id="ARBA00022692"/>
    </source>
</evidence>
<keyword evidence="3" id="KW-1003">Cell membrane</keyword>
<feature type="transmembrane region" description="Helical" evidence="9">
    <location>
        <begin position="88"/>
        <end position="109"/>
    </location>
</feature>
<evidence type="ECO:0000256" key="9">
    <source>
        <dbReference type="RuleBase" id="RU369079"/>
    </source>
</evidence>
<dbReference type="GO" id="GO:0015740">
    <property type="term" value="P:C4-dicarboxylate transport"/>
    <property type="evidence" value="ECO:0007669"/>
    <property type="project" value="TreeGrafter"/>
</dbReference>
<evidence type="ECO:0000256" key="7">
    <source>
        <dbReference type="ARBA" id="ARBA00023136"/>
    </source>
</evidence>
<evidence type="ECO:0000256" key="2">
    <source>
        <dbReference type="ARBA" id="ARBA00022448"/>
    </source>
</evidence>
<accession>A0A4R2QBM9</accession>
<organism evidence="11 12">
    <name type="scientific">Rhodovulum marinum</name>
    <dbReference type="NCBI Taxonomy" id="320662"/>
    <lineage>
        <taxon>Bacteria</taxon>
        <taxon>Pseudomonadati</taxon>
        <taxon>Pseudomonadota</taxon>
        <taxon>Alphaproteobacteria</taxon>
        <taxon>Rhodobacterales</taxon>
        <taxon>Paracoccaceae</taxon>
        <taxon>Rhodovulum</taxon>
    </lineage>
</organism>
<evidence type="ECO:0000256" key="3">
    <source>
        <dbReference type="ARBA" id="ARBA00022475"/>
    </source>
</evidence>
<comment type="similarity">
    <text evidence="8 9">Belongs to the TRAP transporter small permease family.</text>
</comment>
<dbReference type="OrthoDB" id="5801785at2"/>
<evidence type="ECO:0000256" key="8">
    <source>
        <dbReference type="ARBA" id="ARBA00038436"/>
    </source>
</evidence>
<dbReference type="PANTHER" id="PTHR35011:SF2">
    <property type="entry name" value="2,3-DIKETO-L-GULONATE TRAP TRANSPORTER SMALL PERMEASE PROTEIN YIAM"/>
    <property type="match status" value="1"/>
</dbReference>
<keyword evidence="6 9" id="KW-1133">Transmembrane helix</keyword>
<evidence type="ECO:0000313" key="12">
    <source>
        <dbReference type="Proteomes" id="UP000294835"/>
    </source>
</evidence>
<evidence type="ECO:0000256" key="6">
    <source>
        <dbReference type="ARBA" id="ARBA00022989"/>
    </source>
</evidence>
<keyword evidence="7 9" id="KW-0472">Membrane</keyword>
<comment type="caution">
    <text evidence="11">The sequence shown here is derived from an EMBL/GenBank/DDBJ whole genome shotgun (WGS) entry which is preliminary data.</text>
</comment>
<reference evidence="11 12" key="1">
    <citation type="submission" date="2019-03" db="EMBL/GenBank/DDBJ databases">
        <title>Genomic Encyclopedia of Type Strains, Phase IV (KMG-IV): sequencing the most valuable type-strain genomes for metagenomic binning, comparative biology and taxonomic classification.</title>
        <authorList>
            <person name="Goeker M."/>
        </authorList>
    </citation>
    <scope>NUCLEOTIDE SEQUENCE [LARGE SCALE GENOMIC DNA]</scope>
    <source>
        <strain evidence="11 12">DSM 18063</strain>
    </source>
</reference>
<keyword evidence="4 9" id="KW-0997">Cell inner membrane</keyword>
<dbReference type="GO" id="GO:0005886">
    <property type="term" value="C:plasma membrane"/>
    <property type="evidence" value="ECO:0007669"/>
    <property type="project" value="UniProtKB-SubCell"/>
</dbReference>
<keyword evidence="5 9" id="KW-0812">Transmembrane</keyword>
<dbReference type="EMBL" id="SLXP01000001">
    <property type="protein sequence ID" value="TCP44341.1"/>
    <property type="molecule type" value="Genomic_DNA"/>
</dbReference>